<evidence type="ECO:0000313" key="2">
    <source>
        <dbReference type="EMBL" id="HIJ99624.1"/>
    </source>
</evidence>
<keyword evidence="3" id="KW-1185">Reference proteome</keyword>
<dbReference type="Proteomes" id="UP000604391">
    <property type="component" value="Unassembled WGS sequence"/>
</dbReference>
<accession>A0A832V406</accession>
<evidence type="ECO:0000256" key="1">
    <source>
        <dbReference type="SAM" id="MobiDB-lite"/>
    </source>
</evidence>
<protein>
    <submittedName>
        <fullName evidence="2">Uncharacterized protein</fullName>
    </submittedName>
</protein>
<proteinExistence type="predicted"/>
<feature type="region of interest" description="Disordered" evidence="1">
    <location>
        <begin position="71"/>
        <end position="95"/>
    </location>
</feature>
<reference evidence="2 3" key="1">
    <citation type="journal article" name="Nat. Commun.">
        <title>Undinarchaeota illuminate DPANN phylogeny and the impact of gene transfer on archaeal evolution.</title>
        <authorList>
            <person name="Dombrowski N."/>
            <person name="Williams T.A."/>
            <person name="Sun J."/>
            <person name="Woodcroft B.J."/>
            <person name="Lee J.H."/>
            <person name="Minh B.Q."/>
            <person name="Rinke C."/>
            <person name="Spang A."/>
        </authorList>
    </citation>
    <scope>NUCLEOTIDE SEQUENCE [LARGE SCALE GENOMIC DNA]</scope>
    <source>
        <strain evidence="2">MAG_bin17</strain>
    </source>
</reference>
<dbReference type="AlphaFoldDB" id="A0A832V406"/>
<feature type="compositionally biased region" description="Basic and acidic residues" evidence="1">
    <location>
        <begin position="83"/>
        <end position="95"/>
    </location>
</feature>
<gene>
    <name evidence="2" type="ORF">H1011_02255</name>
</gene>
<evidence type="ECO:0000313" key="3">
    <source>
        <dbReference type="Proteomes" id="UP000604391"/>
    </source>
</evidence>
<name>A0A832V406_9ARCH</name>
<comment type="caution">
    <text evidence="2">The sequence shown here is derived from an EMBL/GenBank/DDBJ whole genome shotgun (WGS) entry which is preliminary data.</text>
</comment>
<sequence length="95" mass="10803">MNHCESGGALSYISRKGGVYILFKDREESPMYFAYICPDCKHDEAGESDDFKKPYTLKCAECGIIIYKQEKAKKGGGRRKKEKPVEISEKKAFRA</sequence>
<organism evidence="2 3">
    <name type="scientific">Candidatus Undinarchaeum marinum</name>
    <dbReference type="NCBI Taxonomy" id="2756141"/>
    <lineage>
        <taxon>Archaea</taxon>
        <taxon>Candidatus Undinarchaeota</taxon>
        <taxon>Candidatus Undinarchaeia</taxon>
        <taxon>Candidatus Undinarchaeales</taxon>
        <taxon>Candidatus Undinarchaeaceae</taxon>
        <taxon>Candidatus Undinarchaeum</taxon>
    </lineage>
</organism>
<dbReference type="EMBL" id="DVAD01000014">
    <property type="protein sequence ID" value="HIJ99624.1"/>
    <property type="molecule type" value="Genomic_DNA"/>
</dbReference>